<organism evidence="1 2">
    <name type="scientific">Canavalia gladiata</name>
    <name type="common">Sword bean</name>
    <name type="synonym">Dolichos gladiatus</name>
    <dbReference type="NCBI Taxonomy" id="3824"/>
    <lineage>
        <taxon>Eukaryota</taxon>
        <taxon>Viridiplantae</taxon>
        <taxon>Streptophyta</taxon>
        <taxon>Embryophyta</taxon>
        <taxon>Tracheophyta</taxon>
        <taxon>Spermatophyta</taxon>
        <taxon>Magnoliopsida</taxon>
        <taxon>eudicotyledons</taxon>
        <taxon>Gunneridae</taxon>
        <taxon>Pentapetalae</taxon>
        <taxon>rosids</taxon>
        <taxon>fabids</taxon>
        <taxon>Fabales</taxon>
        <taxon>Fabaceae</taxon>
        <taxon>Papilionoideae</taxon>
        <taxon>50 kb inversion clade</taxon>
        <taxon>NPAAA clade</taxon>
        <taxon>indigoferoid/millettioid clade</taxon>
        <taxon>Phaseoleae</taxon>
        <taxon>Canavalia</taxon>
    </lineage>
</organism>
<dbReference type="AlphaFoldDB" id="A0AAN9LZA0"/>
<reference evidence="1 2" key="1">
    <citation type="submission" date="2024-01" db="EMBL/GenBank/DDBJ databases">
        <title>The genomes of 5 underutilized Papilionoideae crops provide insights into root nodulation and disease resistanc.</title>
        <authorList>
            <person name="Jiang F."/>
        </authorList>
    </citation>
    <scope>NUCLEOTIDE SEQUENCE [LARGE SCALE GENOMIC DNA]</scope>
    <source>
        <strain evidence="1">LVBAO_FW01</strain>
        <tissue evidence="1">Leaves</tissue>
    </source>
</reference>
<accession>A0AAN9LZA0</accession>
<comment type="caution">
    <text evidence="1">The sequence shown here is derived from an EMBL/GenBank/DDBJ whole genome shotgun (WGS) entry which is preliminary data.</text>
</comment>
<dbReference type="Proteomes" id="UP001367508">
    <property type="component" value="Unassembled WGS sequence"/>
</dbReference>
<protein>
    <submittedName>
        <fullName evidence="1">Uncharacterized protein</fullName>
    </submittedName>
</protein>
<keyword evidence="2" id="KW-1185">Reference proteome</keyword>
<gene>
    <name evidence="1" type="ORF">VNO77_14996</name>
</gene>
<dbReference type="EMBL" id="JAYMYQ010000003">
    <property type="protein sequence ID" value="KAK7344849.1"/>
    <property type="molecule type" value="Genomic_DNA"/>
</dbReference>
<evidence type="ECO:0000313" key="1">
    <source>
        <dbReference type="EMBL" id="KAK7344849.1"/>
    </source>
</evidence>
<proteinExistence type="predicted"/>
<evidence type="ECO:0000313" key="2">
    <source>
        <dbReference type="Proteomes" id="UP001367508"/>
    </source>
</evidence>
<name>A0AAN9LZA0_CANGL</name>
<sequence length="101" mass="11893">MLSIIRRKLRHLYSRIVWLLWKRPRSKVVVKRFRKLKCRGHSRIELCNKKSISHSNGLLVKFESGRPIRIAIFNKFTSSRGILKVLREIDADVLALQDVKA</sequence>